<gene>
    <name evidence="1" type="ORF">OUY22_20295</name>
</gene>
<dbReference type="SUPFAM" id="SSF55729">
    <property type="entry name" value="Acyl-CoA N-acyltransferases (Nat)"/>
    <property type="match status" value="1"/>
</dbReference>
<dbReference type="InterPro" id="IPR016181">
    <property type="entry name" value="Acyl_CoA_acyltransferase"/>
</dbReference>
<evidence type="ECO:0000313" key="2">
    <source>
        <dbReference type="Proteomes" id="UP001144036"/>
    </source>
</evidence>
<dbReference type="RefSeq" id="WP_270156619.1">
    <property type="nucleotide sequence ID" value="NZ_JAPNNL010000081.1"/>
</dbReference>
<dbReference type="Proteomes" id="UP001144036">
    <property type="component" value="Unassembled WGS sequence"/>
</dbReference>
<accession>A0ABT4SEY8</accession>
<organism evidence="1 2">
    <name type="scientific">Nonomuraea corallina</name>
    <dbReference type="NCBI Taxonomy" id="2989783"/>
    <lineage>
        <taxon>Bacteria</taxon>
        <taxon>Bacillati</taxon>
        <taxon>Actinomycetota</taxon>
        <taxon>Actinomycetes</taxon>
        <taxon>Streptosporangiales</taxon>
        <taxon>Streptosporangiaceae</taxon>
        <taxon>Nonomuraea</taxon>
    </lineage>
</organism>
<protein>
    <submittedName>
        <fullName evidence="1">GNAT family protein</fullName>
    </submittedName>
</protein>
<proteinExistence type="predicted"/>
<sequence>MLFPHLKSATVRITPVRTGDGPRAYDLLLHAGVGAPPTLDAFLAQFGRGGKAQFIAETADGDPVAFVSLRDRDTAARRVHLDLHLDVAHAGTGAGAEIAMLGVNYAFAMWDLKKVCYEATSAEFDALGLTGEQAKLFCEEALLRDHVYQQGRFWDLHVHSVDRDTWERTGITLSSFPEQEKR</sequence>
<evidence type="ECO:0000313" key="1">
    <source>
        <dbReference type="EMBL" id="MDA0635767.1"/>
    </source>
</evidence>
<reference evidence="1" key="1">
    <citation type="submission" date="2022-11" db="EMBL/GenBank/DDBJ databases">
        <title>Nonomuraea corallina sp. nov., a new species of the genus Nonomuraea isolated from sea side sediment in Thai sea.</title>
        <authorList>
            <person name="Ngamcharungchit C."/>
            <person name="Matsumoto A."/>
            <person name="Suriyachadkun C."/>
            <person name="Panbangred W."/>
            <person name="Inahashi Y."/>
            <person name="Intra B."/>
        </authorList>
    </citation>
    <scope>NUCLEOTIDE SEQUENCE</scope>
    <source>
        <strain evidence="1">MCN248</strain>
    </source>
</reference>
<dbReference type="Gene3D" id="3.40.630.30">
    <property type="match status" value="1"/>
</dbReference>
<keyword evidence="2" id="KW-1185">Reference proteome</keyword>
<name>A0ABT4SEY8_9ACTN</name>
<comment type="caution">
    <text evidence="1">The sequence shown here is derived from an EMBL/GenBank/DDBJ whole genome shotgun (WGS) entry which is preliminary data.</text>
</comment>
<dbReference type="EMBL" id="JAPNNL010000081">
    <property type="protein sequence ID" value="MDA0635767.1"/>
    <property type="molecule type" value="Genomic_DNA"/>
</dbReference>